<keyword evidence="4 7" id="KW-0472">Membrane</keyword>
<evidence type="ECO:0000256" key="7">
    <source>
        <dbReference type="SAM" id="Phobius"/>
    </source>
</evidence>
<dbReference type="InterPro" id="IPR049326">
    <property type="entry name" value="Rhodopsin_dom_fungi"/>
</dbReference>
<dbReference type="GO" id="GO:0016020">
    <property type="term" value="C:membrane"/>
    <property type="evidence" value="ECO:0007669"/>
    <property type="project" value="UniProtKB-SubCell"/>
</dbReference>
<evidence type="ECO:0000256" key="5">
    <source>
        <dbReference type="ARBA" id="ARBA00038359"/>
    </source>
</evidence>
<feature type="compositionally biased region" description="Basic and acidic residues" evidence="6">
    <location>
        <begin position="273"/>
        <end position="294"/>
    </location>
</feature>
<comment type="subcellular location">
    <subcellularLocation>
        <location evidence="1">Membrane</location>
        <topology evidence="1">Multi-pass membrane protein</topology>
    </subcellularLocation>
</comment>
<evidence type="ECO:0000256" key="3">
    <source>
        <dbReference type="ARBA" id="ARBA00022989"/>
    </source>
</evidence>
<organism evidence="9 10">
    <name type="scientific">Penicillium steckii</name>
    <dbReference type="NCBI Taxonomy" id="303698"/>
    <lineage>
        <taxon>Eukaryota</taxon>
        <taxon>Fungi</taxon>
        <taxon>Dikarya</taxon>
        <taxon>Ascomycota</taxon>
        <taxon>Pezizomycotina</taxon>
        <taxon>Eurotiomycetes</taxon>
        <taxon>Eurotiomycetidae</taxon>
        <taxon>Eurotiales</taxon>
        <taxon>Aspergillaceae</taxon>
        <taxon>Penicillium</taxon>
    </lineage>
</organism>
<evidence type="ECO:0000313" key="9">
    <source>
        <dbReference type="EMBL" id="OQE32223.1"/>
    </source>
</evidence>
<evidence type="ECO:0000256" key="6">
    <source>
        <dbReference type="SAM" id="MobiDB-lite"/>
    </source>
</evidence>
<comment type="similarity">
    <text evidence="5">Belongs to the SAT4 family.</text>
</comment>
<evidence type="ECO:0000256" key="1">
    <source>
        <dbReference type="ARBA" id="ARBA00004141"/>
    </source>
</evidence>
<evidence type="ECO:0000259" key="8">
    <source>
        <dbReference type="Pfam" id="PF20684"/>
    </source>
</evidence>
<protein>
    <recommendedName>
        <fullName evidence="8">Rhodopsin domain-containing protein</fullName>
    </recommendedName>
</protein>
<name>A0A1V6U307_9EURO</name>
<feature type="transmembrane region" description="Helical" evidence="7">
    <location>
        <begin position="137"/>
        <end position="161"/>
    </location>
</feature>
<feature type="region of interest" description="Disordered" evidence="6">
    <location>
        <begin position="268"/>
        <end position="294"/>
    </location>
</feature>
<gene>
    <name evidence="9" type="ORF">PENSTE_c001G07952</name>
</gene>
<evidence type="ECO:0000256" key="2">
    <source>
        <dbReference type="ARBA" id="ARBA00022692"/>
    </source>
</evidence>
<comment type="caution">
    <text evidence="9">The sequence shown here is derived from an EMBL/GenBank/DDBJ whole genome shotgun (WGS) entry which is preliminary data.</text>
</comment>
<dbReference type="Proteomes" id="UP000191285">
    <property type="component" value="Unassembled WGS sequence"/>
</dbReference>
<evidence type="ECO:0000256" key="4">
    <source>
        <dbReference type="ARBA" id="ARBA00023136"/>
    </source>
</evidence>
<keyword evidence="10" id="KW-1185">Reference proteome</keyword>
<dbReference type="PANTHER" id="PTHR33048">
    <property type="entry name" value="PTH11-LIKE INTEGRAL MEMBRANE PROTEIN (AFU_ORTHOLOGUE AFUA_5G11245)"/>
    <property type="match status" value="1"/>
</dbReference>
<feature type="domain" description="Rhodopsin" evidence="8">
    <location>
        <begin position="38"/>
        <end position="226"/>
    </location>
</feature>
<feature type="transmembrane region" description="Helical" evidence="7">
    <location>
        <begin position="102"/>
        <end position="125"/>
    </location>
</feature>
<proteinExistence type="inferred from homology"/>
<feature type="transmembrane region" description="Helical" evidence="7">
    <location>
        <begin position="54"/>
        <end position="82"/>
    </location>
</feature>
<evidence type="ECO:0000313" key="10">
    <source>
        <dbReference type="Proteomes" id="UP000191285"/>
    </source>
</evidence>
<reference evidence="10" key="1">
    <citation type="journal article" date="2017" name="Nat. Microbiol.">
        <title>Global analysis of biosynthetic gene clusters reveals vast potential of secondary metabolite production in Penicillium species.</title>
        <authorList>
            <person name="Nielsen J.C."/>
            <person name="Grijseels S."/>
            <person name="Prigent S."/>
            <person name="Ji B."/>
            <person name="Dainat J."/>
            <person name="Nielsen K.F."/>
            <person name="Frisvad J.C."/>
            <person name="Workman M."/>
            <person name="Nielsen J."/>
        </authorList>
    </citation>
    <scope>NUCLEOTIDE SEQUENCE [LARGE SCALE GENOMIC DNA]</scope>
    <source>
        <strain evidence="10">IBT 24891</strain>
    </source>
</reference>
<keyword evidence="3 7" id="KW-1133">Transmembrane helix</keyword>
<dbReference type="Pfam" id="PF20684">
    <property type="entry name" value="Fung_rhodopsin"/>
    <property type="match status" value="1"/>
</dbReference>
<feature type="transmembrane region" description="Helical" evidence="7">
    <location>
        <begin position="181"/>
        <end position="204"/>
    </location>
</feature>
<dbReference type="EMBL" id="MLKD01000001">
    <property type="protein sequence ID" value="OQE32223.1"/>
    <property type="molecule type" value="Genomic_DNA"/>
</dbReference>
<accession>A0A1V6U307</accession>
<dbReference type="PANTHER" id="PTHR33048:SF47">
    <property type="entry name" value="INTEGRAL MEMBRANE PROTEIN-RELATED"/>
    <property type="match status" value="1"/>
</dbReference>
<dbReference type="AlphaFoldDB" id="A0A1V6U307"/>
<dbReference type="OrthoDB" id="5329176at2759"/>
<keyword evidence="2 7" id="KW-0812">Transmembrane</keyword>
<sequence length="294" mass="33157">MSMPTGTFVHALGHNWLGQVDIAVQTILLAVVFVILGFRLWSRRRLHISLQGNDWFIVVATIVMLGRYVVELLLILLCGMGLHADEVNRTGGSEAFVRFKKLTYIGELLWVTVLGLTQLSILHYYLCRFQQPLMMRLIYVTIGLCSTLWIASLLATAFICTPSRKVWLASLEGDCGSRNKLHTGCALSGLILNIFILLLPLPVIRNMQLAWSRKVSLASIYVLGLVRPDQDRVVPHPRRFNLWVYSRLSFVQCRDSTGYNCCMSTGAGTGESEDQRDNRMHIDSSDSKVRSCHK</sequence>
<dbReference type="InterPro" id="IPR052337">
    <property type="entry name" value="SAT4-like"/>
</dbReference>
<feature type="transmembrane region" description="Helical" evidence="7">
    <location>
        <begin position="22"/>
        <end position="42"/>
    </location>
</feature>